<evidence type="ECO:0000256" key="4">
    <source>
        <dbReference type="RuleBase" id="RU004046"/>
    </source>
</evidence>
<proteinExistence type="inferred from homology"/>
<keyword evidence="3" id="KW-0067">ATP-binding</keyword>
<dbReference type="InterPro" id="IPR003836">
    <property type="entry name" value="Glucokinase"/>
</dbReference>
<keyword evidence="1 3" id="KW-0808">Transferase</keyword>
<evidence type="ECO:0000313" key="6">
    <source>
        <dbReference type="Proteomes" id="UP000553343"/>
    </source>
</evidence>
<evidence type="ECO:0000256" key="3">
    <source>
        <dbReference type="HAMAP-Rule" id="MF_00524"/>
    </source>
</evidence>
<dbReference type="GO" id="GO:0004340">
    <property type="term" value="F:glucokinase activity"/>
    <property type="evidence" value="ECO:0007669"/>
    <property type="project" value="UniProtKB-UniRule"/>
</dbReference>
<gene>
    <name evidence="3 5" type="primary">glk</name>
    <name evidence="5" type="ORF">HXW94_09345</name>
</gene>
<keyword evidence="3" id="KW-0963">Cytoplasm</keyword>
<keyword evidence="3" id="KW-0324">Glycolysis</keyword>
<dbReference type="PANTHER" id="PTHR47363">
    <property type="entry name" value="GLUCOKINASE"/>
    <property type="match status" value="1"/>
</dbReference>
<dbReference type="Pfam" id="PF02685">
    <property type="entry name" value="Glucokinase"/>
    <property type="match status" value="1"/>
</dbReference>
<dbReference type="GO" id="GO:0005524">
    <property type="term" value="F:ATP binding"/>
    <property type="evidence" value="ECO:0007669"/>
    <property type="project" value="UniProtKB-UniRule"/>
</dbReference>
<dbReference type="CDD" id="cd24008">
    <property type="entry name" value="ASKHA_NBD_GLK"/>
    <property type="match status" value="1"/>
</dbReference>
<dbReference type="Gene3D" id="3.40.367.20">
    <property type="match status" value="1"/>
</dbReference>
<dbReference type="InterPro" id="IPR043129">
    <property type="entry name" value="ATPase_NBD"/>
</dbReference>
<protein>
    <recommendedName>
        <fullName evidence="3">Glucokinase</fullName>
        <ecNumber evidence="3">2.7.1.2</ecNumber>
    </recommendedName>
    <alternativeName>
        <fullName evidence="3">Glucose kinase</fullName>
    </alternativeName>
</protein>
<dbReference type="NCBIfam" id="TIGR00749">
    <property type="entry name" value="glk"/>
    <property type="match status" value="1"/>
</dbReference>
<keyword evidence="6" id="KW-1185">Reference proteome</keyword>
<accession>A0A850T9I3</accession>
<comment type="similarity">
    <text evidence="3 4">Belongs to the bacterial glucokinase family.</text>
</comment>
<dbReference type="EC" id="2.7.1.2" evidence="3"/>
<dbReference type="GO" id="GO:0005737">
    <property type="term" value="C:cytoplasm"/>
    <property type="evidence" value="ECO:0007669"/>
    <property type="project" value="UniProtKB-SubCell"/>
</dbReference>
<reference evidence="5 6" key="1">
    <citation type="submission" date="2020-06" db="EMBL/GenBank/DDBJ databases">
        <title>High-quality draft genome of sulfate reducer Desulfobacter latus type strain AcrS2 isolated from marine sediment.</title>
        <authorList>
            <person name="Hoppe M."/>
            <person name="Larsen C.K."/>
            <person name="Marshall I.P.G."/>
            <person name="Schramm A."/>
            <person name="Marietou A.G."/>
        </authorList>
    </citation>
    <scope>NUCLEOTIDE SEQUENCE [LARGE SCALE GENOMIC DNA]</scope>
    <source>
        <strain evidence="5 6">AcRS2</strain>
    </source>
</reference>
<keyword evidence="2 3" id="KW-0418">Kinase</keyword>
<organism evidence="5 6">
    <name type="scientific">Desulfobacter latus</name>
    <dbReference type="NCBI Taxonomy" id="2292"/>
    <lineage>
        <taxon>Bacteria</taxon>
        <taxon>Pseudomonadati</taxon>
        <taxon>Thermodesulfobacteriota</taxon>
        <taxon>Desulfobacteria</taxon>
        <taxon>Desulfobacterales</taxon>
        <taxon>Desulfobacteraceae</taxon>
        <taxon>Desulfobacter</taxon>
    </lineage>
</organism>
<dbReference type="AlphaFoldDB" id="A0A850T9I3"/>
<dbReference type="EMBL" id="JACADJ010000027">
    <property type="protein sequence ID" value="NWH05188.1"/>
    <property type="molecule type" value="Genomic_DNA"/>
</dbReference>
<dbReference type="PANTHER" id="PTHR47363:SF1">
    <property type="entry name" value="GLUCOKINASE"/>
    <property type="match status" value="1"/>
</dbReference>
<dbReference type="RefSeq" id="WP_178366645.1">
    <property type="nucleotide sequence ID" value="NZ_JACADJ010000027.1"/>
</dbReference>
<dbReference type="HAMAP" id="MF_00524">
    <property type="entry name" value="Glucokinase"/>
    <property type="match status" value="1"/>
</dbReference>
<dbReference type="Proteomes" id="UP000553343">
    <property type="component" value="Unassembled WGS sequence"/>
</dbReference>
<dbReference type="SUPFAM" id="SSF53067">
    <property type="entry name" value="Actin-like ATPase domain"/>
    <property type="match status" value="1"/>
</dbReference>
<evidence type="ECO:0000256" key="1">
    <source>
        <dbReference type="ARBA" id="ARBA00022679"/>
    </source>
</evidence>
<dbReference type="GO" id="GO:0005536">
    <property type="term" value="F:D-glucose binding"/>
    <property type="evidence" value="ECO:0007669"/>
    <property type="project" value="InterPro"/>
</dbReference>
<dbReference type="Gene3D" id="3.30.420.40">
    <property type="match status" value="1"/>
</dbReference>
<name>A0A850T9I3_9BACT</name>
<comment type="catalytic activity">
    <reaction evidence="3">
        <text>D-glucose + ATP = D-glucose 6-phosphate + ADP + H(+)</text>
        <dbReference type="Rhea" id="RHEA:17825"/>
        <dbReference type="ChEBI" id="CHEBI:4167"/>
        <dbReference type="ChEBI" id="CHEBI:15378"/>
        <dbReference type="ChEBI" id="CHEBI:30616"/>
        <dbReference type="ChEBI" id="CHEBI:61548"/>
        <dbReference type="ChEBI" id="CHEBI:456216"/>
        <dbReference type="EC" id="2.7.1.2"/>
    </reaction>
</comment>
<feature type="binding site" evidence="3">
    <location>
        <begin position="18"/>
        <end position="23"/>
    </location>
    <ligand>
        <name>ATP</name>
        <dbReference type="ChEBI" id="CHEBI:30616"/>
    </ligand>
</feature>
<dbReference type="GO" id="GO:0006096">
    <property type="term" value="P:glycolytic process"/>
    <property type="evidence" value="ECO:0007669"/>
    <property type="project" value="UniProtKB-UniRule"/>
</dbReference>
<evidence type="ECO:0000313" key="5">
    <source>
        <dbReference type="EMBL" id="NWH05188.1"/>
    </source>
</evidence>
<sequence>MKNEHGHFLKGEKVVLAGDIGGTKTHLGLYAIDAGGPRTLEVVTYPSRDVAGLEEMIRDILARRETTIVAACFGIACPVVGGACRPTNLNWSVSEDRLRRIFGWRQVEILNDLATTAIAAPRLASNVLTTLNPGQPQNGGNMALVAPGTGLGQALLLPELKGYRPVASEGGHADFAPNNTAELELWRFLHQRFGHVSVERVLSGQGLVNIFDWLCSSAGQAPSPAVRRAMATEDPAAVITRHAMDGDDSLCSDALQRFCRIFGAVAGNLALTGMATGGVYLGGGIPPKILPALKKAAFMEGFIAKGRFHDFMTAIPVQVIREDRAALMGAAQRAYELAT</sequence>
<evidence type="ECO:0000256" key="2">
    <source>
        <dbReference type="ARBA" id="ARBA00022777"/>
    </source>
</evidence>
<comment type="caution">
    <text evidence="5">The sequence shown here is derived from an EMBL/GenBank/DDBJ whole genome shotgun (WGS) entry which is preliminary data.</text>
</comment>
<comment type="subcellular location">
    <subcellularLocation>
        <location evidence="3">Cytoplasm</location>
    </subcellularLocation>
</comment>
<keyword evidence="3" id="KW-0547">Nucleotide-binding</keyword>